<accession>A0A446C3W5</accession>
<dbReference type="Proteomes" id="UP000289465">
    <property type="component" value="Unassembled WGS sequence"/>
</dbReference>
<name>A0A446C3W5_9BURK</name>
<dbReference type="AlphaFoldDB" id="A0A446C3W5"/>
<evidence type="ECO:0008006" key="4">
    <source>
        <dbReference type="Google" id="ProtNLM"/>
    </source>
</evidence>
<dbReference type="RefSeq" id="WP_244234941.1">
    <property type="nucleotide sequence ID" value="NZ_UFQC01000001.1"/>
</dbReference>
<evidence type="ECO:0000313" key="3">
    <source>
        <dbReference type="Proteomes" id="UP000289465"/>
    </source>
</evidence>
<proteinExistence type="predicted"/>
<feature type="chain" id="PRO_5019055169" description="Lipoprotein" evidence="1">
    <location>
        <begin position="22"/>
        <end position="130"/>
    </location>
</feature>
<feature type="signal peptide" evidence="1">
    <location>
        <begin position="1"/>
        <end position="21"/>
    </location>
</feature>
<gene>
    <name evidence="2" type="ORF">AVE30378_00310</name>
</gene>
<protein>
    <recommendedName>
        <fullName evidence="4">Lipoprotein</fullName>
    </recommendedName>
</protein>
<dbReference type="PROSITE" id="PS51257">
    <property type="entry name" value="PROKAR_LIPOPROTEIN"/>
    <property type="match status" value="1"/>
</dbReference>
<reference evidence="2 3" key="1">
    <citation type="submission" date="2018-07" db="EMBL/GenBank/DDBJ databases">
        <authorList>
            <person name="Peeters C."/>
        </authorList>
    </citation>
    <scope>NUCLEOTIDE SEQUENCE [LARGE SCALE GENOMIC DNA]</scope>
    <source>
        <strain evidence="2 3">LMG 30378</strain>
    </source>
</reference>
<evidence type="ECO:0000313" key="2">
    <source>
        <dbReference type="EMBL" id="SSW62566.1"/>
    </source>
</evidence>
<evidence type="ECO:0000256" key="1">
    <source>
        <dbReference type="SAM" id="SignalP"/>
    </source>
</evidence>
<dbReference type="EMBL" id="UFQC01000001">
    <property type="protein sequence ID" value="SSW62566.1"/>
    <property type="molecule type" value="Genomic_DNA"/>
</dbReference>
<sequence length="130" mass="13502">MRPALTLAAMACVAAALGACASDSPVRAMYVPVVAGDAAGISQLSRDVAVAFSDGAAYTLPEGSRWRRIGALVQGDVYRPLDEPLRLGKGGGAEAYLVASSGRLLGFYLPAGSLFQPLPKPVPLPFSQRR</sequence>
<organism evidence="2 3">
    <name type="scientific">Achromobacter veterisilvae</name>
    <dbReference type="NCBI Taxonomy" id="2069367"/>
    <lineage>
        <taxon>Bacteria</taxon>
        <taxon>Pseudomonadati</taxon>
        <taxon>Pseudomonadota</taxon>
        <taxon>Betaproteobacteria</taxon>
        <taxon>Burkholderiales</taxon>
        <taxon>Alcaligenaceae</taxon>
        <taxon>Achromobacter</taxon>
    </lineage>
</organism>
<keyword evidence="1" id="KW-0732">Signal</keyword>